<evidence type="ECO:0000256" key="8">
    <source>
        <dbReference type="SAM" id="MobiDB-lite"/>
    </source>
</evidence>
<dbReference type="OrthoDB" id="5195391at2"/>
<comment type="caution">
    <text evidence="10">The sequence shown here is derived from an EMBL/GenBank/DDBJ whole genome shotgun (WGS) entry which is preliminary data.</text>
</comment>
<dbReference type="EMBL" id="QEIN01000084">
    <property type="protein sequence ID" value="RCV58720.1"/>
    <property type="molecule type" value="Genomic_DNA"/>
</dbReference>
<dbReference type="GO" id="GO:0005886">
    <property type="term" value="C:plasma membrane"/>
    <property type="evidence" value="ECO:0007669"/>
    <property type="project" value="UniProtKB-SubCell"/>
</dbReference>
<reference evidence="10 11" key="1">
    <citation type="submission" date="2018-04" db="EMBL/GenBank/DDBJ databases">
        <title>Novel actinobacteria from marine sediment.</title>
        <authorList>
            <person name="Ng Z.Y."/>
            <person name="Tan G.Y.A."/>
        </authorList>
    </citation>
    <scope>NUCLEOTIDE SEQUENCE [LARGE SCALE GENOMIC DNA]</scope>
    <source>
        <strain evidence="10 11">TPS81</strain>
    </source>
</reference>
<feature type="transmembrane region" description="Helical" evidence="9">
    <location>
        <begin position="231"/>
        <end position="249"/>
    </location>
</feature>
<feature type="transmembrane region" description="Helical" evidence="9">
    <location>
        <begin position="90"/>
        <end position="111"/>
    </location>
</feature>
<feature type="compositionally biased region" description="Low complexity" evidence="8">
    <location>
        <begin position="304"/>
        <end position="320"/>
    </location>
</feature>
<evidence type="ECO:0000256" key="5">
    <source>
        <dbReference type="ARBA" id="ARBA00022692"/>
    </source>
</evidence>
<feature type="region of interest" description="Disordered" evidence="8">
    <location>
        <begin position="294"/>
        <end position="320"/>
    </location>
</feature>
<feature type="region of interest" description="Disordered" evidence="8">
    <location>
        <begin position="1"/>
        <end position="70"/>
    </location>
</feature>
<dbReference type="Proteomes" id="UP000253318">
    <property type="component" value="Unassembled WGS sequence"/>
</dbReference>
<keyword evidence="6 9" id="KW-1133">Transmembrane helix</keyword>
<evidence type="ECO:0000256" key="4">
    <source>
        <dbReference type="ARBA" id="ARBA00022475"/>
    </source>
</evidence>
<dbReference type="PANTHER" id="PTHR34979">
    <property type="entry name" value="INNER MEMBRANE PROTEIN YGAZ"/>
    <property type="match status" value="1"/>
</dbReference>
<organism evidence="10 11">
    <name type="scientific">Marinitenerispora sediminis</name>
    <dbReference type="NCBI Taxonomy" id="1931232"/>
    <lineage>
        <taxon>Bacteria</taxon>
        <taxon>Bacillati</taxon>
        <taxon>Actinomycetota</taxon>
        <taxon>Actinomycetes</taxon>
        <taxon>Streptosporangiales</taxon>
        <taxon>Nocardiopsidaceae</taxon>
        <taxon>Marinitenerispora</taxon>
    </lineage>
</organism>
<evidence type="ECO:0000313" key="11">
    <source>
        <dbReference type="Proteomes" id="UP000253318"/>
    </source>
</evidence>
<dbReference type="GO" id="GO:1903785">
    <property type="term" value="P:L-valine transmembrane transport"/>
    <property type="evidence" value="ECO:0007669"/>
    <property type="project" value="TreeGrafter"/>
</dbReference>
<gene>
    <name evidence="10" type="ORF">DEF24_12355</name>
</gene>
<proteinExistence type="inferred from homology"/>
<feature type="transmembrane region" description="Helical" evidence="9">
    <location>
        <begin position="258"/>
        <end position="276"/>
    </location>
</feature>
<feature type="transmembrane region" description="Helical" evidence="9">
    <location>
        <begin position="203"/>
        <end position="225"/>
    </location>
</feature>
<feature type="transmembrane region" description="Helical" evidence="9">
    <location>
        <begin position="131"/>
        <end position="153"/>
    </location>
</feature>
<keyword evidence="5 9" id="KW-0812">Transmembrane</keyword>
<sequence>MGARPGRVISQGGRRASGGGHGGTDSGRGARGPDARPVRRCPGGAAGLPPPRGRPQERSRRPGPRRLASSDVTHRTFLPLSLSPPVRDGLGVGLVVGVSGLAFGTTAVSAGLTAAQACALSLLCFTGASQFALVGVVAGGGNVIAGAVGALLLGGRNTLYGLRLAELLGWRGVRRVVAAHGVIDETTAVALAQSGRTDARTGFSVTFATLFLLWNCSTLVGAIATEQIGDTRVFGLDAVGPAIFLALLWPRLREGGRVLLVAVLGAGIAVAATPLLPPGVPVMLAAVAALAGPSGAPTTGGPGSAADPSAASAAPEGRQP</sequence>
<keyword evidence="3" id="KW-0813">Transport</keyword>
<evidence type="ECO:0000256" key="9">
    <source>
        <dbReference type="SAM" id="Phobius"/>
    </source>
</evidence>
<comment type="similarity">
    <text evidence="2">Belongs to the AzlC family.</text>
</comment>
<evidence type="ECO:0000256" key="1">
    <source>
        <dbReference type="ARBA" id="ARBA00004651"/>
    </source>
</evidence>
<keyword evidence="11" id="KW-1185">Reference proteome</keyword>
<protein>
    <submittedName>
        <fullName evidence="10">Branched-chain amino acid ABC transporter permease</fullName>
    </submittedName>
</protein>
<dbReference type="AlphaFoldDB" id="A0A368T5G6"/>
<keyword evidence="7 9" id="KW-0472">Membrane</keyword>
<feature type="compositionally biased region" description="Gly residues" evidence="8">
    <location>
        <begin position="15"/>
        <end position="30"/>
    </location>
</feature>
<evidence type="ECO:0000313" key="10">
    <source>
        <dbReference type="EMBL" id="RCV58720.1"/>
    </source>
</evidence>
<evidence type="ECO:0000256" key="2">
    <source>
        <dbReference type="ARBA" id="ARBA00010735"/>
    </source>
</evidence>
<name>A0A368T5G6_9ACTN</name>
<evidence type="ECO:0000256" key="6">
    <source>
        <dbReference type="ARBA" id="ARBA00022989"/>
    </source>
</evidence>
<dbReference type="InterPro" id="IPR011606">
    <property type="entry name" value="Brnchd-chn_aa_trnsp_permease"/>
</dbReference>
<evidence type="ECO:0000256" key="7">
    <source>
        <dbReference type="ARBA" id="ARBA00023136"/>
    </source>
</evidence>
<accession>A0A368T5G6</accession>
<comment type="subcellular location">
    <subcellularLocation>
        <location evidence="1">Cell membrane</location>
        <topology evidence="1">Multi-pass membrane protein</topology>
    </subcellularLocation>
</comment>
<dbReference type="PANTHER" id="PTHR34979:SF1">
    <property type="entry name" value="INNER MEMBRANE PROTEIN YGAZ"/>
    <property type="match status" value="1"/>
</dbReference>
<dbReference type="Pfam" id="PF03591">
    <property type="entry name" value="AzlC"/>
    <property type="match status" value="1"/>
</dbReference>
<keyword evidence="4" id="KW-1003">Cell membrane</keyword>
<evidence type="ECO:0000256" key="3">
    <source>
        <dbReference type="ARBA" id="ARBA00022448"/>
    </source>
</evidence>